<gene>
    <name evidence="15" type="ORF">G8E03_09465</name>
</gene>
<feature type="domain" description="Fumarate reductase/succinate dehydrogenase flavoprotein-like C-terminal" evidence="14">
    <location>
        <begin position="473"/>
        <end position="511"/>
    </location>
</feature>
<evidence type="ECO:0000259" key="14">
    <source>
        <dbReference type="Pfam" id="PF02910"/>
    </source>
</evidence>
<evidence type="ECO:0000256" key="6">
    <source>
        <dbReference type="ARBA" id="ARBA00022642"/>
    </source>
</evidence>
<keyword evidence="5 12" id="KW-0285">Flavoprotein</keyword>
<dbReference type="FunFam" id="3.90.700.10:FF:000002">
    <property type="entry name" value="L-aspartate oxidase"/>
    <property type="match status" value="1"/>
</dbReference>
<comment type="similarity">
    <text evidence="3 12">Belongs to the FAD-dependent oxidoreductase 2 family. NadB subfamily.</text>
</comment>
<dbReference type="InterPro" id="IPR003953">
    <property type="entry name" value="FAD-dep_OxRdtase_2_FAD-bd"/>
</dbReference>
<dbReference type="InterPro" id="IPR037099">
    <property type="entry name" value="Fum_R/Succ_DH_flav-like_C_sf"/>
</dbReference>
<dbReference type="NCBIfam" id="TIGR00551">
    <property type="entry name" value="nadB"/>
    <property type="match status" value="1"/>
</dbReference>
<evidence type="ECO:0000256" key="8">
    <source>
        <dbReference type="ARBA" id="ARBA00023002"/>
    </source>
</evidence>
<dbReference type="PANTHER" id="PTHR42716">
    <property type="entry name" value="L-ASPARTATE OXIDASE"/>
    <property type="match status" value="1"/>
</dbReference>
<evidence type="ECO:0000313" key="15">
    <source>
        <dbReference type="EMBL" id="QIK40977.1"/>
    </source>
</evidence>
<accession>A0A6G7VMF6</accession>
<feature type="active site" description="Proton acceptor" evidence="11">
    <location>
        <position position="282"/>
    </location>
</feature>
<dbReference type="Proteomes" id="UP000500791">
    <property type="component" value="Chromosome"/>
</dbReference>
<dbReference type="GO" id="GO:0008734">
    <property type="term" value="F:L-aspartate oxidase activity"/>
    <property type="evidence" value="ECO:0007669"/>
    <property type="project" value="UniProtKB-UniRule"/>
</dbReference>
<dbReference type="SUPFAM" id="SSF46977">
    <property type="entry name" value="Succinate dehydrogenase/fumarate reductase flavoprotein C-terminal domain"/>
    <property type="match status" value="1"/>
</dbReference>
<dbReference type="AlphaFoldDB" id="A0A6G7VMF6"/>
<dbReference type="InterPro" id="IPR005288">
    <property type="entry name" value="NadB"/>
</dbReference>
<evidence type="ECO:0000256" key="2">
    <source>
        <dbReference type="ARBA" id="ARBA00004950"/>
    </source>
</evidence>
<dbReference type="EC" id="1.4.3.16" evidence="4 10"/>
<reference evidence="15 16" key="1">
    <citation type="submission" date="2020-03" db="EMBL/GenBank/DDBJ databases">
        <title>Complete genome sequence of Monaibacterium sp. ALG8 with diverse plasmids.</title>
        <authorList>
            <person name="Sun C."/>
        </authorList>
    </citation>
    <scope>NUCLEOTIDE SEQUENCE [LARGE SCALE GENOMIC DNA]</scope>
    <source>
        <strain evidence="15 16">ALG8</strain>
    </source>
</reference>
<evidence type="ECO:0000256" key="10">
    <source>
        <dbReference type="NCBIfam" id="TIGR00551"/>
    </source>
</evidence>
<dbReference type="KEGG" id="mon:G8E03_09465"/>
<evidence type="ECO:0000256" key="1">
    <source>
        <dbReference type="ARBA" id="ARBA00001974"/>
    </source>
</evidence>
<dbReference type="GO" id="GO:0034628">
    <property type="term" value="P:'de novo' NAD+ biosynthetic process from L-aspartate"/>
    <property type="evidence" value="ECO:0007669"/>
    <property type="project" value="TreeGrafter"/>
</dbReference>
<dbReference type="InterPro" id="IPR036188">
    <property type="entry name" value="FAD/NAD-bd_sf"/>
</dbReference>
<dbReference type="PIRSF" id="PIRSF000171">
    <property type="entry name" value="SDHA_APRA_LASPO"/>
    <property type="match status" value="1"/>
</dbReference>
<protein>
    <recommendedName>
        <fullName evidence="4 10">L-aspartate oxidase</fullName>
        <ecNumber evidence="4 10">1.4.3.16</ecNumber>
    </recommendedName>
</protein>
<evidence type="ECO:0000256" key="11">
    <source>
        <dbReference type="PIRSR" id="PIRSR000171-1"/>
    </source>
</evidence>
<dbReference type="GO" id="GO:0005737">
    <property type="term" value="C:cytoplasm"/>
    <property type="evidence" value="ECO:0007669"/>
    <property type="project" value="UniProtKB-SubCell"/>
</dbReference>
<dbReference type="Gene3D" id="1.20.58.100">
    <property type="entry name" value="Fumarate reductase/succinate dehydrogenase flavoprotein-like, C-terminal domain"/>
    <property type="match status" value="1"/>
</dbReference>
<comment type="cofactor">
    <cofactor evidence="1 12">
        <name>FAD</name>
        <dbReference type="ChEBI" id="CHEBI:57692"/>
    </cofactor>
</comment>
<evidence type="ECO:0000256" key="9">
    <source>
        <dbReference type="ARBA" id="ARBA00048305"/>
    </source>
</evidence>
<keyword evidence="16" id="KW-1185">Reference proteome</keyword>
<dbReference type="RefSeq" id="WP_166191007.1">
    <property type="nucleotide sequence ID" value="NZ_CP049811.1"/>
</dbReference>
<evidence type="ECO:0000256" key="5">
    <source>
        <dbReference type="ARBA" id="ARBA00022630"/>
    </source>
</evidence>
<evidence type="ECO:0000259" key="13">
    <source>
        <dbReference type="Pfam" id="PF00890"/>
    </source>
</evidence>
<dbReference type="InterPro" id="IPR027477">
    <property type="entry name" value="Succ_DH/fumarate_Rdtase_cat_sf"/>
</dbReference>
<evidence type="ECO:0000256" key="7">
    <source>
        <dbReference type="ARBA" id="ARBA00022827"/>
    </source>
</evidence>
<dbReference type="EMBL" id="CP049811">
    <property type="protein sequence ID" value="QIK40977.1"/>
    <property type="molecule type" value="Genomic_DNA"/>
</dbReference>
<evidence type="ECO:0000256" key="3">
    <source>
        <dbReference type="ARBA" id="ARBA00008562"/>
    </source>
</evidence>
<comment type="pathway">
    <text evidence="2 12">Cofactor biosynthesis; NAD(+) biosynthesis; iminoaspartate from L-aspartate (oxidase route): step 1/1.</text>
</comment>
<sequence length="525" mass="54735">MTQNVLEAAGTLIIGAGLAGLFTALKLSPRPCTVLSPEPVGVGASSAWAQGGIAAAVGLGDTAEAHARDTVLAGAGLVDEDIALGVTSEGAARIFDLLDYGAPFDRDSEGRLLQSKEAAHSTNRVVRVSGDQAGRAIMDALIRTARDTPSITLLEGVVVDDLATRDGQVVGAFARQIADPMAAPIYISAQEVVLATGGIGGLYAVSTNPGRVRGQGLGMAARAGATIADTEFVQFHPTGIAVDRDPCPLATEALRGHGATLIDENGHRFMFDIDAAGELAPRDIVARAIHARTSTDRPVFLDTRQAVGAAIYEEFPTVAQYCVEAGIDPATQPIPVRPAQHYHMGGILTDARGRSSLPGLWACGEVTATGLHGANRLASNSLLEAVVFAARIAEDIAPLPMTADQDATQAIPLEPPLHGPGPRQDPHEAVATLRDVMDRHLGVVRTAEGMRTALRTIAELEETHAPGSRAFLNMTTAATLIAAAALRRTESRGGHFRDDFPDTDPAQAHRTLITLAQALAIRAAA</sequence>
<dbReference type="PRINTS" id="PR00368">
    <property type="entry name" value="FADPNR"/>
</dbReference>
<dbReference type="Pfam" id="PF02910">
    <property type="entry name" value="Succ_DH_flav_C"/>
    <property type="match status" value="1"/>
</dbReference>
<keyword evidence="7 12" id="KW-0274">FAD</keyword>
<evidence type="ECO:0000256" key="4">
    <source>
        <dbReference type="ARBA" id="ARBA00012173"/>
    </source>
</evidence>
<dbReference type="NCBIfam" id="NF005701">
    <property type="entry name" value="PRK07512.1"/>
    <property type="match status" value="1"/>
</dbReference>
<dbReference type="SUPFAM" id="SSF56425">
    <property type="entry name" value="Succinate dehydrogenase/fumarate reductase flavoprotein, catalytic domain"/>
    <property type="match status" value="1"/>
</dbReference>
<dbReference type="SUPFAM" id="SSF51905">
    <property type="entry name" value="FAD/NAD(P)-binding domain"/>
    <property type="match status" value="1"/>
</dbReference>
<name>A0A6G7VMF6_9RHOB</name>
<feature type="domain" description="FAD-dependent oxidoreductase 2 FAD-binding" evidence="13">
    <location>
        <begin position="12"/>
        <end position="382"/>
    </location>
</feature>
<comment type="subcellular location">
    <subcellularLocation>
        <location evidence="12">Cytoplasm</location>
    </subcellularLocation>
</comment>
<comment type="function">
    <text evidence="12">Catalyzes the oxidation of L-aspartate to iminoaspartate.</text>
</comment>
<keyword evidence="6 12" id="KW-0662">Pyridine nucleotide biosynthesis</keyword>
<keyword evidence="8 12" id="KW-0560">Oxidoreductase</keyword>
<dbReference type="Gene3D" id="3.90.700.10">
    <property type="entry name" value="Succinate dehydrogenase/fumarate reductase flavoprotein, catalytic domain"/>
    <property type="match status" value="1"/>
</dbReference>
<proteinExistence type="inferred from homology"/>
<dbReference type="InterPro" id="IPR015939">
    <property type="entry name" value="Fum_Rdtase/Succ_DH_flav-like_C"/>
</dbReference>
<organism evidence="15 16">
    <name type="scientific">Pontivivens nitratireducens</name>
    <dbReference type="NCBI Taxonomy" id="2758038"/>
    <lineage>
        <taxon>Bacteria</taxon>
        <taxon>Pseudomonadati</taxon>
        <taxon>Pseudomonadota</taxon>
        <taxon>Alphaproteobacteria</taxon>
        <taxon>Rhodobacterales</taxon>
        <taxon>Paracoccaceae</taxon>
        <taxon>Pontivivens</taxon>
    </lineage>
</organism>
<evidence type="ECO:0000313" key="16">
    <source>
        <dbReference type="Proteomes" id="UP000500791"/>
    </source>
</evidence>
<comment type="catalytic activity">
    <reaction evidence="9">
        <text>L-aspartate + O2 = iminosuccinate + H2O2</text>
        <dbReference type="Rhea" id="RHEA:25876"/>
        <dbReference type="ChEBI" id="CHEBI:15379"/>
        <dbReference type="ChEBI" id="CHEBI:16240"/>
        <dbReference type="ChEBI" id="CHEBI:29991"/>
        <dbReference type="ChEBI" id="CHEBI:77875"/>
        <dbReference type="EC" id="1.4.3.16"/>
    </reaction>
    <physiologicalReaction direction="left-to-right" evidence="9">
        <dbReference type="Rhea" id="RHEA:25877"/>
    </physiologicalReaction>
</comment>
<dbReference type="Gene3D" id="3.50.50.60">
    <property type="entry name" value="FAD/NAD(P)-binding domain"/>
    <property type="match status" value="1"/>
</dbReference>
<dbReference type="UniPathway" id="UPA00253">
    <property type="reaction ID" value="UER00326"/>
</dbReference>
<evidence type="ECO:0000256" key="12">
    <source>
        <dbReference type="RuleBase" id="RU362049"/>
    </source>
</evidence>
<dbReference type="PANTHER" id="PTHR42716:SF2">
    <property type="entry name" value="L-ASPARTATE OXIDASE, CHLOROPLASTIC"/>
    <property type="match status" value="1"/>
</dbReference>
<dbReference type="Pfam" id="PF00890">
    <property type="entry name" value="FAD_binding_2"/>
    <property type="match status" value="1"/>
</dbReference>